<dbReference type="PANTHER" id="PTHR44858:SF1">
    <property type="entry name" value="UDP-N-ACETYLGLUCOSAMINE--PEPTIDE N-ACETYLGLUCOSAMINYLTRANSFERASE SPINDLY-RELATED"/>
    <property type="match status" value="1"/>
</dbReference>
<protein>
    <submittedName>
        <fullName evidence="5">Uncharacterized protein</fullName>
    </submittedName>
</protein>
<dbReference type="Gene3D" id="1.25.40.10">
    <property type="entry name" value="Tetratricopeptide repeat domain"/>
    <property type="match status" value="1"/>
</dbReference>
<feature type="repeat" description="TPR" evidence="3">
    <location>
        <begin position="96"/>
        <end position="129"/>
    </location>
</feature>
<feature type="region of interest" description="Disordered" evidence="4">
    <location>
        <begin position="597"/>
        <end position="616"/>
    </location>
</feature>
<evidence type="ECO:0000256" key="2">
    <source>
        <dbReference type="ARBA" id="ARBA00022803"/>
    </source>
</evidence>
<evidence type="ECO:0000256" key="1">
    <source>
        <dbReference type="ARBA" id="ARBA00022737"/>
    </source>
</evidence>
<dbReference type="InterPro" id="IPR019734">
    <property type="entry name" value="TPR_rpt"/>
</dbReference>
<dbReference type="PANTHER" id="PTHR44858">
    <property type="entry name" value="TETRATRICOPEPTIDE REPEAT PROTEIN 6"/>
    <property type="match status" value="1"/>
</dbReference>
<evidence type="ECO:0000313" key="6">
    <source>
        <dbReference type="Proteomes" id="UP000003480"/>
    </source>
</evidence>
<gene>
    <name evidence="5" type="ORF">MICAC_1910004</name>
</gene>
<dbReference type="SUPFAM" id="SSF48452">
    <property type="entry name" value="TPR-like"/>
    <property type="match status" value="1"/>
</dbReference>
<evidence type="ECO:0000256" key="3">
    <source>
        <dbReference type="PROSITE-ProRule" id="PRU00339"/>
    </source>
</evidence>
<dbReference type="AlphaFoldDB" id="I4G094"/>
<dbReference type="InterPro" id="IPR011990">
    <property type="entry name" value="TPR-like_helical_dom_sf"/>
</dbReference>
<dbReference type="Pfam" id="PF13432">
    <property type="entry name" value="TPR_16"/>
    <property type="match status" value="1"/>
</dbReference>
<dbReference type="InterPro" id="IPR050498">
    <property type="entry name" value="Ycf3"/>
</dbReference>
<keyword evidence="1" id="KW-0677">Repeat</keyword>
<organism evidence="5 6">
    <name type="scientific">Microcystis aeruginosa PCC 9443</name>
    <dbReference type="NCBI Taxonomy" id="1160281"/>
    <lineage>
        <taxon>Bacteria</taxon>
        <taxon>Bacillati</taxon>
        <taxon>Cyanobacteriota</taxon>
        <taxon>Cyanophyceae</taxon>
        <taxon>Oscillatoriophycideae</taxon>
        <taxon>Chroococcales</taxon>
        <taxon>Microcystaceae</taxon>
        <taxon>Microcystis</taxon>
    </lineage>
</organism>
<dbReference type="HOGENOM" id="CLU_443312_0_0_3"/>
<feature type="repeat" description="TPR" evidence="3">
    <location>
        <begin position="130"/>
        <end position="163"/>
    </location>
</feature>
<dbReference type="PROSITE" id="PS50005">
    <property type="entry name" value="TPR"/>
    <property type="match status" value="3"/>
</dbReference>
<comment type="caution">
    <text evidence="5">The sequence shown here is derived from an EMBL/GenBank/DDBJ whole genome shotgun (WGS) entry which is preliminary data.</text>
</comment>
<sequence length="616" mass="69250">MNKQINHQTNSRQHWLISRLFYRNVALLGLTTILINPITVSYAQSSPILSTQTDNYVVQITSDDYYKQGIEKLQSGDYQGAIEAFNQAILLNPNNIDAYISRGIAYAALTNYQKAISDYDEALKLDSSNADAYNNRGVCRQALGDFQGAIQDFYEVIRLQPNSILPYLNVGNVFYTQGNYTASMQNFRTAAQNSQKQGNNALLQQSVNSLLIAMANSNIYPFQPTPQSTSQFYYQKLLNYQLAFWENKYGKEPDGTRKSLEFIVIRLGIRESAERSLAMAFFLSNLWKRPVLVLPVFRPPNDLSSDLIEVTSRYVENATGISINFPFPPDNGVEVLNTIIEHGHRVTELHFFSGGVITFDNEYLQYANFINEHREEPELELTKIKIVCFGASIRDETKDKFREKTGIGIEEFPEGAKDYVYYLTNYKLNPIASLSLSSSSRVLSLSSFGLHLTPGHHMEIYEPKYGEKNNLTLSGNQILPDELISLISSSHELDELKISNLDVLGELWKIENSIAKEATNREDFEEGLAQSRLKALEDHNPDGLPPPPPPGAATLPRNISEAIKRGEIVVEAEGTGNPSSLRLRITNKTSQWTQIGIPPGTTFNPGTLNTQNMMIR</sequence>
<dbReference type="RefSeq" id="WP_002766606.1">
    <property type="nucleotide sequence ID" value="NZ_HE972954.1"/>
</dbReference>
<evidence type="ECO:0000256" key="4">
    <source>
        <dbReference type="SAM" id="MobiDB-lite"/>
    </source>
</evidence>
<feature type="repeat" description="TPR" evidence="3">
    <location>
        <begin position="62"/>
        <end position="95"/>
    </location>
</feature>
<dbReference type="PROSITE" id="PS50293">
    <property type="entry name" value="TPR_REGION"/>
    <property type="match status" value="1"/>
</dbReference>
<dbReference type="SMART" id="SM00028">
    <property type="entry name" value="TPR"/>
    <property type="match status" value="4"/>
</dbReference>
<dbReference type="Pfam" id="PF00515">
    <property type="entry name" value="TPR_1"/>
    <property type="match status" value="1"/>
</dbReference>
<evidence type="ECO:0000313" key="5">
    <source>
        <dbReference type="EMBL" id="CCI01355.1"/>
    </source>
</evidence>
<name>I4G094_MICAE</name>
<proteinExistence type="predicted"/>
<accession>I4G094</accession>
<keyword evidence="2 3" id="KW-0802">TPR repeat</keyword>
<dbReference type="EMBL" id="CAIJ01000103">
    <property type="protein sequence ID" value="CCI01355.1"/>
    <property type="molecule type" value="Genomic_DNA"/>
</dbReference>
<reference evidence="5 6" key="1">
    <citation type="submission" date="2012-04" db="EMBL/GenBank/DDBJ databases">
        <authorList>
            <person name="Genoscope - CEA"/>
        </authorList>
    </citation>
    <scope>NUCLEOTIDE SEQUENCE [LARGE SCALE GENOMIC DNA]</scope>
    <source>
        <strain evidence="5 6">9443</strain>
    </source>
</reference>
<feature type="compositionally biased region" description="Polar residues" evidence="4">
    <location>
        <begin position="601"/>
        <end position="616"/>
    </location>
</feature>
<dbReference type="Proteomes" id="UP000003480">
    <property type="component" value="Unassembled WGS sequence"/>
</dbReference>